<dbReference type="EMBL" id="CP042910">
    <property type="protein sequence ID" value="QEG19926.1"/>
    <property type="molecule type" value="Genomic_DNA"/>
</dbReference>
<name>A0ABX5YVZ4_9PLAN</name>
<organism evidence="1 2">
    <name type="scientific">Gimesia maris</name>
    <dbReference type="NCBI Taxonomy" id="122"/>
    <lineage>
        <taxon>Bacteria</taxon>
        <taxon>Pseudomonadati</taxon>
        <taxon>Planctomycetota</taxon>
        <taxon>Planctomycetia</taxon>
        <taxon>Planctomycetales</taxon>
        <taxon>Planctomycetaceae</taxon>
        <taxon>Gimesia</taxon>
    </lineage>
</organism>
<reference evidence="1 2" key="1">
    <citation type="submission" date="2019-08" db="EMBL/GenBank/DDBJ databases">
        <title>Deep-cultivation of Planctomycetes and their phenomic and genomic characterization uncovers novel biology.</title>
        <authorList>
            <person name="Wiegand S."/>
            <person name="Jogler M."/>
            <person name="Boedeker C."/>
            <person name="Pinto D."/>
            <person name="Vollmers J."/>
            <person name="Rivas-Marin E."/>
            <person name="Kohn T."/>
            <person name="Peeters S.H."/>
            <person name="Heuer A."/>
            <person name="Rast P."/>
            <person name="Oberbeckmann S."/>
            <person name="Bunk B."/>
            <person name="Jeske O."/>
            <person name="Meyerdierks A."/>
            <person name="Storesund J.E."/>
            <person name="Kallscheuer N."/>
            <person name="Luecker S."/>
            <person name="Lage O.M."/>
            <person name="Pohl T."/>
            <person name="Merkel B.J."/>
            <person name="Hornburger P."/>
            <person name="Mueller R.-W."/>
            <person name="Bruemmer F."/>
            <person name="Labrenz M."/>
            <person name="Spormann A.M."/>
            <person name="Op den Camp H."/>
            <person name="Overmann J."/>
            <person name="Amann R."/>
            <person name="Jetten M.S.M."/>
            <person name="Mascher T."/>
            <person name="Medema M.H."/>
            <person name="Devos D.P."/>
            <person name="Kaster A.-K."/>
            <person name="Ovreas L."/>
            <person name="Rohde M."/>
            <person name="Galperin M.Y."/>
            <person name="Jogler C."/>
        </authorList>
    </citation>
    <scope>NUCLEOTIDE SEQUENCE [LARGE SCALE GENOMIC DNA]</scope>
    <source>
        <strain evidence="1 2">DSM 8797</strain>
    </source>
</reference>
<gene>
    <name evidence="1" type="ORF">GmarT_58350</name>
</gene>
<proteinExistence type="predicted"/>
<dbReference type="Proteomes" id="UP000322887">
    <property type="component" value="Chromosome"/>
</dbReference>
<evidence type="ECO:0000313" key="1">
    <source>
        <dbReference type="EMBL" id="QEG19926.1"/>
    </source>
</evidence>
<keyword evidence="2" id="KW-1185">Reference proteome</keyword>
<dbReference type="GeneID" id="98650249"/>
<protein>
    <submittedName>
        <fullName evidence="1">Uncharacterized protein</fullName>
    </submittedName>
</protein>
<evidence type="ECO:0000313" key="2">
    <source>
        <dbReference type="Proteomes" id="UP000322887"/>
    </source>
</evidence>
<dbReference type="RefSeq" id="WP_002645350.1">
    <property type="nucleotide sequence ID" value="NZ_CP042910.1"/>
</dbReference>
<accession>A0ABX5YVZ4</accession>
<sequence length="295" mass="32539">MGQKDCGLSLIKKPCVRKRFPCSRCGAKIVNGNLAWEISVPKYKKWYYMEPDTLVVNGAATASPAVLTINRRLPYFSSETQESAPCKFDGPGFSEGVNIISGTGPGDYGDFVQDFEWSRFLPYVDGWNHFARTHTATVEWADAIVDSDSGEATTPGHWRIGLKIVQSVIYHYGTAEGNPILNQVALGENLSLGLIGNEDVTTLYATASTTRVYTPPDDYDCIIPPGEFSRWTRPVPTLPILWGEYTSETLPSGYTWPAGEEPGEGVPFTGFVYPIGFSIGDYYAPPYIDVRHVPK</sequence>